<name>A0ABV9KEV4_9RHOB</name>
<evidence type="ECO:0000256" key="1">
    <source>
        <dbReference type="ARBA" id="ARBA00004141"/>
    </source>
</evidence>
<keyword evidence="5 6" id="KW-0472">Membrane</keyword>
<feature type="transmembrane region" description="Helical" evidence="6">
    <location>
        <begin position="246"/>
        <end position="266"/>
    </location>
</feature>
<comment type="caution">
    <text evidence="8">The sequence shown here is derived from an EMBL/GenBank/DDBJ whole genome shotgun (WGS) entry which is preliminary data.</text>
</comment>
<evidence type="ECO:0000313" key="8">
    <source>
        <dbReference type="EMBL" id="MFC4668399.1"/>
    </source>
</evidence>
<protein>
    <submittedName>
        <fullName evidence="8">DMT family transporter</fullName>
    </submittedName>
</protein>
<evidence type="ECO:0000259" key="7">
    <source>
        <dbReference type="Pfam" id="PF00892"/>
    </source>
</evidence>
<dbReference type="RefSeq" id="WP_380716678.1">
    <property type="nucleotide sequence ID" value="NZ_JBHSGI010000005.1"/>
</dbReference>
<feature type="transmembrane region" description="Helical" evidence="6">
    <location>
        <begin position="157"/>
        <end position="175"/>
    </location>
</feature>
<dbReference type="PANTHER" id="PTHR32322:SF2">
    <property type="entry name" value="EAMA DOMAIN-CONTAINING PROTEIN"/>
    <property type="match status" value="1"/>
</dbReference>
<feature type="transmembrane region" description="Helical" evidence="6">
    <location>
        <begin position="187"/>
        <end position="209"/>
    </location>
</feature>
<dbReference type="EMBL" id="JBHSGI010000005">
    <property type="protein sequence ID" value="MFC4668399.1"/>
    <property type="molecule type" value="Genomic_DNA"/>
</dbReference>
<comment type="subcellular location">
    <subcellularLocation>
        <location evidence="1">Membrane</location>
        <topology evidence="1">Multi-pass membrane protein</topology>
    </subcellularLocation>
</comment>
<dbReference type="Proteomes" id="UP001595973">
    <property type="component" value="Unassembled WGS sequence"/>
</dbReference>
<feature type="domain" description="EamA" evidence="7">
    <location>
        <begin position="10"/>
        <end position="142"/>
    </location>
</feature>
<reference evidence="9" key="1">
    <citation type="journal article" date="2019" name="Int. J. Syst. Evol. Microbiol.">
        <title>The Global Catalogue of Microorganisms (GCM) 10K type strain sequencing project: providing services to taxonomists for standard genome sequencing and annotation.</title>
        <authorList>
            <consortium name="The Broad Institute Genomics Platform"/>
            <consortium name="The Broad Institute Genome Sequencing Center for Infectious Disease"/>
            <person name="Wu L."/>
            <person name="Ma J."/>
        </authorList>
    </citation>
    <scope>NUCLEOTIDE SEQUENCE [LARGE SCALE GENOMIC DNA]</scope>
    <source>
        <strain evidence="9">CGMCC 4.7283</strain>
    </source>
</reference>
<dbReference type="PANTHER" id="PTHR32322">
    <property type="entry name" value="INNER MEMBRANE TRANSPORTER"/>
    <property type="match status" value="1"/>
</dbReference>
<dbReference type="InterPro" id="IPR000620">
    <property type="entry name" value="EamA_dom"/>
</dbReference>
<feature type="transmembrane region" description="Helical" evidence="6">
    <location>
        <begin position="215"/>
        <end position="239"/>
    </location>
</feature>
<feature type="transmembrane region" description="Helical" evidence="6">
    <location>
        <begin position="98"/>
        <end position="119"/>
    </location>
</feature>
<comment type="similarity">
    <text evidence="2">Belongs to the EamA transporter family.</text>
</comment>
<feature type="transmembrane region" description="Helical" evidence="6">
    <location>
        <begin position="35"/>
        <end position="58"/>
    </location>
</feature>
<dbReference type="InterPro" id="IPR037185">
    <property type="entry name" value="EmrE-like"/>
</dbReference>
<evidence type="ECO:0000256" key="6">
    <source>
        <dbReference type="SAM" id="Phobius"/>
    </source>
</evidence>
<keyword evidence="3 6" id="KW-0812">Transmembrane</keyword>
<evidence type="ECO:0000256" key="3">
    <source>
        <dbReference type="ARBA" id="ARBA00022692"/>
    </source>
</evidence>
<sequence>MTEKRAIDGFGATALIGFSALLAFNQVVIKLTTAGIAPAAQAGFRSVGAVIVLLIWAYARGIRFTVPRAALGWGILSGFLFAFEFLCLFLALDLTTVSRASIIFYTMPVWLALAAHFLLPGERLTGIRILGLALAVLGVVIAMGDRSNGQASLAGDILALLGTLGWAAVALMVRATPLSQTAPVTQLMFQVVISAPIMLAFAALSGPMIRDFEPVYLLSLAFQSICIASLGFLSWFWLLTIYRASSVASFAFLAPVLSVILGWLVLGEHIGPLIWVALVMVATGIFLINRR</sequence>
<accession>A0ABV9KEV4</accession>
<keyword evidence="4 6" id="KW-1133">Transmembrane helix</keyword>
<dbReference type="SUPFAM" id="SSF103481">
    <property type="entry name" value="Multidrug resistance efflux transporter EmrE"/>
    <property type="match status" value="2"/>
</dbReference>
<dbReference type="InterPro" id="IPR050638">
    <property type="entry name" value="AA-Vitamin_Transporters"/>
</dbReference>
<feature type="transmembrane region" description="Helical" evidence="6">
    <location>
        <begin position="70"/>
        <end position="92"/>
    </location>
</feature>
<keyword evidence="9" id="KW-1185">Reference proteome</keyword>
<feature type="transmembrane region" description="Helical" evidence="6">
    <location>
        <begin position="7"/>
        <end position="29"/>
    </location>
</feature>
<dbReference type="Pfam" id="PF00892">
    <property type="entry name" value="EamA"/>
    <property type="match status" value="2"/>
</dbReference>
<evidence type="ECO:0000256" key="5">
    <source>
        <dbReference type="ARBA" id="ARBA00023136"/>
    </source>
</evidence>
<gene>
    <name evidence="8" type="ORF">ACFO5X_07535</name>
</gene>
<feature type="domain" description="EamA" evidence="7">
    <location>
        <begin position="154"/>
        <end position="289"/>
    </location>
</feature>
<proteinExistence type="inferred from homology"/>
<organism evidence="8 9">
    <name type="scientific">Seohaeicola nanhaiensis</name>
    <dbReference type="NCBI Taxonomy" id="1387282"/>
    <lineage>
        <taxon>Bacteria</taxon>
        <taxon>Pseudomonadati</taxon>
        <taxon>Pseudomonadota</taxon>
        <taxon>Alphaproteobacteria</taxon>
        <taxon>Rhodobacterales</taxon>
        <taxon>Roseobacteraceae</taxon>
        <taxon>Seohaeicola</taxon>
    </lineage>
</organism>
<evidence type="ECO:0000256" key="4">
    <source>
        <dbReference type="ARBA" id="ARBA00022989"/>
    </source>
</evidence>
<evidence type="ECO:0000313" key="9">
    <source>
        <dbReference type="Proteomes" id="UP001595973"/>
    </source>
</evidence>
<feature type="transmembrane region" description="Helical" evidence="6">
    <location>
        <begin position="272"/>
        <end position="289"/>
    </location>
</feature>
<feature type="transmembrane region" description="Helical" evidence="6">
    <location>
        <begin position="126"/>
        <end position="145"/>
    </location>
</feature>
<evidence type="ECO:0000256" key="2">
    <source>
        <dbReference type="ARBA" id="ARBA00007362"/>
    </source>
</evidence>